<evidence type="ECO:0000313" key="2">
    <source>
        <dbReference type="EMBL" id="MFC1402172.1"/>
    </source>
</evidence>
<dbReference type="Pfam" id="PF13602">
    <property type="entry name" value="ADH_zinc_N_2"/>
    <property type="match status" value="1"/>
</dbReference>
<name>A0ABV6UL42_9ACTN</name>
<dbReference type="Pfam" id="PF08240">
    <property type="entry name" value="ADH_N"/>
    <property type="match status" value="1"/>
</dbReference>
<dbReference type="InterPro" id="IPR050700">
    <property type="entry name" value="YIM1/Zinc_Alcohol_DH_Fams"/>
</dbReference>
<proteinExistence type="predicted"/>
<organism evidence="2 3">
    <name type="scientific">Streptacidiphilus cavernicola</name>
    <dbReference type="NCBI Taxonomy" id="3342716"/>
    <lineage>
        <taxon>Bacteria</taxon>
        <taxon>Bacillati</taxon>
        <taxon>Actinomycetota</taxon>
        <taxon>Actinomycetes</taxon>
        <taxon>Kitasatosporales</taxon>
        <taxon>Streptomycetaceae</taxon>
        <taxon>Streptacidiphilus</taxon>
    </lineage>
</organism>
<evidence type="ECO:0000313" key="3">
    <source>
        <dbReference type="Proteomes" id="UP001592528"/>
    </source>
</evidence>
<dbReference type="InterPro" id="IPR013154">
    <property type="entry name" value="ADH-like_N"/>
</dbReference>
<sequence>MRAFVMTRYGDASAMEMRDVPEPTAGRGEVLIRVRAAGLNPIDYKVRQGAMRLVHRLDLPQVAGSELSGVVEAVGAGVTRFAVGDRVFARVDKKKLGAFAPYAVVHETLVGTMPQSLDFADAAGLPLAGLTALQALRDELAVTEGDRVFISGGAGGVGTLAIQLAVRMGAQVATTASPRGQELVRSLGATTVIDYRQQRFRDVLSDYDGALDLTGGRDLSDSFAILKRGARTVSVAGLPQPANARADFDAGPLVAAALWAAGARIRHRAGRSGVGYRFLFMHPSGADLDLLAGPVDQGELRTVTDRVFPFERIADAFAHLEQGHAKGKVVVRM</sequence>
<dbReference type="InterPro" id="IPR020843">
    <property type="entry name" value="ER"/>
</dbReference>
<dbReference type="PANTHER" id="PTHR11695">
    <property type="entry name" value="ALCOHOL DEHYDROGENASE RELATED"/>
    <property type="match status" value="1"/>
</dbReference>
<dbReference type="EMBL" id="JBHEZZ010000005">
    <property type="protein sequence ID" value="MFC1402172.1"/>
    <property type="molecule type" value="Genomic_DNA"/>
</dbReference>
<feature type="domain" description="Enoyl reductase (ER)" evidence="1">
    <location>
        <begin position="10"/>
        <end position="331"/>
    </location>
</feature>
<dbReference type="GO" id="GO:0016491">
    <property type="term" value="F:oxidoreductase activity"/>
    <property type="evidence" value="ECO:0007669"/>
    <property type="project" value="UniProtKB-KW"/>
</dbReference>
<dbReference type="SUPFAM" id="SSF51735">
    <property type="entry name" value="NAD(P)-binding Rossmann-fold domains"/>
    <property type="match status" value="1"/>
</dbReference>
<protein>
    <submittedName>
        <fullName evidence="2">NADP-dependent oxidoreductase</fullName>
        <ecNumber evidence="2">1.-.-.-</ecNumber>
    </submittedName>
</protein>
<accession>A0ABV6UL42</accession>
<evidence type="ECO:0000259" key="1">
    <source>
        <dbReference type="SMART" id="SM00829"/>
    </source>
</evidence>
<keyword evidence="2" id="KW-0560">Oxidoreductase</keyword>
<dbReference type="Gene3D" id="3.40.50.720">
    <property type="entry name" value="NAD(P)-binding Rossmann-like Domain"/>
    <property type="match status" value="1"/>
</dbReference>
<dbReference type="PANTHER" id="PTHR11695:SF294">
    <property type="entry name" value="RETICULON-4-INTERACTING PROTEIN 1, MITOCHONDRIAL"/>
    <property type="match status" value="1"/>
</dbReference>
<comment type="caution">
    <text evidence="2">The sequence shown here is derived from an EMBL/GenBank/DDBJ whole genome shotgun (WGS) entry which is preliminary data.</text>
</comment>
<dbReference type="Proteomes" id="UP001592528">
    <property type="component" value="Unassembled WGS sequence"/>
</dbReference>
<dbReference type="EC" id="1.-.-.-" evidence="2"/>
<dbReference type="InterPro" id="IPR011032">
    <property type="entry name" value="GroES-like_sf"/>
</dbReference>
<dbReference type="SUPFAM" id="SSF50129">
    <property type="entry name" value="GroES-like"/>
    <property type="match status" value="1"/>
</dbReference>
<reference evidence="2 3" key="1">
    <citation type="submission" date="2024-09" db="EMBL/GenBank/DDBJ databases">
        <authorList>
            <person name="Lee S.D."/>
        </authorList>
    </citation>
    <scope>NUCLEOTIDE SEQUENCE [LARGE SCALE GENOMIC DNA]</scope>
    <source>
        <strain evidence="2 3">N1-5</strain>
    </source>
</reference>
<keyword evidence="3" id="KW-1185">Reference proteome</keyword>
<dbReference type="RefSeq" id="WP_030252575.1">
    <property type="nucleotide sequence ID" value="NZ_JBHEZZ010000005.1"/>
</dbReference>
<dbReference type="CDD" id="cd05289">
    <property type="entry name" value="MDR_like_2"/>
    <property type="match status" value="1"/>
</dbReference>
<dbReference type="Gene3D" id="3.90.180.10">
    <property type="entry name" value="Medium-chain alcohol dehydrogenases, catalytic domain"/>
    <property type="match status" value="1"/>
</dbReference>
<dbReference type="InterPro" id="IPR036291">
    <property type="entry name" value="NAD(P)-bd_dom_sf"/>
</dbReference>
<gene>
    <name evidence="2" type="ORF">ACEZDJ_12825</name>
</gene>
<dbReference type="SMART" id="SM00829">
    <property type="entry name" value="PKS_ER"/>
    <property type="match status" value="1"/>
</dbReference>